<evidence type="ECO:0000256" key="7">
    <source>
        <dbReference type="RuleBase" id="RU363032"/>
    </source>
</evidence>
<keyword evidence="4 7" id="KW-0812">Transmembrane</keyword>
<dbReference type="SUPFAM" id="SSF161098">
    <property type="entry name" value="MetI-like"/>
    <property type="match status" value="1"/>
</dbReference>
<evidence type="ECO:0000256" key="5">
    <source>
        <dbReference type="ARBA" id="ARBA00022989"/>
    </source>
</evidence>
<accession>A0ABW5P6N6</accession>
<evidence type="ECO:0000259" key="8">
    <source>
        <dbReference type="PROSITE" id="PS50928"/>
    </source>
</evidence>
<evidence type="ECO:0000313" key="9">
    <source>
        <dbReference type="EMBL" id="MFD2610952.1"/>
    </source>
</evidence>
<evidence type="ECO:0000313" key="10">
    <source>
        <dbReference type="Proteomes" id="UP001597541"/>
    </source>
</evidence>
<evidence type="ECO:0000256" key="3">
    <source>
        <dbReference type="ARBA" id="ARBA00022475"/>
    </source>
</evidence>
<dbReference type="EMBL" id="JBHUME010000002">
    <property type="protein sequence ID" value="MFD2610952.1"/>
    <property type="molecule type" value="Genomic_DNA"/>
</dbReference>
<evidence type="ECO:0000256" key="6">
    <source>
        <dbReference type="ARBA" id="ARBA00023136"/>
    </source>
</evidence>
<keyword evidence="10" id="KW-1185">Reference proteome</keyword>
<evidence type="ECO:0000256" key="2">
    <source>
        <dbReference type="ARBA" id="ARBA00022448"/>
    </source>
</evidence>
<comment type="caution">
    <text evidence="9">The sequence shown here is derived from an EMBL/GenBank/DDBJ whole genome shotgun (WGS) entry which is preliminary data.</text>
</comment>
<dbReference type="RefSeq" id="WP_377599150.1">
    <property type="nucleotide sequence ID" value="NZ_JBHUME010000002.1"/>
</dbReference>
<dbReference type="InterPro" id="IPR000515">
    <property type="entry name" value="MetI-like"/>
</dbReference>
<protein>
    <submittedName>
        <fullName evidence="9">Phosphonate ABC transporter, permease protein PhnE</fullName>
    </submittedName>
</protein>
<keyword evidence="5 7" id="KW-1133">Transmembrane helix</keyword>
<keyword evidence="6 7" id="KW-0472">Membrane</keyword>
<feature type="transmembrane region" description="Helical" evidence="7">
    <location>
        <begin position="194"/>
        <end position="213"/>
    </location>
</feature>
<dbReference type="PANTHER" id="PTHR30043:SF1">
    <property type="entry name" value="ABC TRANSPORT SYSTEM PERMEASE PROTEIN P69"/>
    <property type="match status" value="1"/>
</dbReference>
<reference evidence="10" key="1">
    <citation type="journal article" date="2019" name="Int. J. Syst. Evol. Microbiol.">
        <title>The Global Catalogue of Microorganisms (GCM) 10K type strain sequencing project: providing services to taxonomists for standard genome sequencing and annotation.</title>
        <authorList>
            <consortium name="The Broad Institute Genomics Platform"/>
            <consortium name="The Broad Institute Genome Sequencing Center for Infectious Disease"/>
            <person name="Wu L."/>
            <person name="Ma J."/>
        </authorList>
    </citation>
    <scope>NUCLEOTIDE SEQUENCE [LARGE SCALE GENOMIC DNA]</scope>
    <source>
        <strain evidence="10">KCTC 3950</strain>
    </source>
</reference>
<sequence length="250" mass="27235">MMARKAAYAVLILALLVWAGAGVGFAPSALRDIGNTVRFISGHWFPMDLADWRLAVRAMSDTLEIAVFSTLTALLLSVPLSFLAARNTAPSLWMYNSARFVFNLIRSIPELVLALVFIPTLGLGPMPAVMALFLHNLGVFGKLLSELIEAADDGPQEAVKALGGTRVLVALYGILPQIVPLVLSQYFYRLEAAIRTSLILGIVGAGGLGQMLYNDFKQFMYQKVTFEVLLMMALVTAVDLLGAFVRKRVK</sequence>
<dbReference type="NCBIfam" id="TIGR01097">
    <property type="entry name" value="PhnE"/>
    <property type="match status" value="1"/>
</dbReference>
<feature type="domain" description="ABC transmembrane type-1" evidence="8">
    <location>
        <begin position="59"/>
        <end position="242"/>
    </location>
</feature>
<evidence type="ECO:0000256" key="4">
    <source>
        <dbReference type="ARBA" id="ARBA00022692"/>
    </source>
</evidence>
<dbReference type="Proteomes" id="UP001597541">
    <property type="component" value="Unassembled WGS sequence"/>
</dbReference>
<keyword evidence="2 7" id="KW-0813">Transport</keyword>
<feature type="transmembrane region" description="Helical" evidence="7">
    <location>
        <begin position="167"/>
        <end position="187"/>
    </location>
</feature>
<dbReference type="Pfam" id="PF00528">
    <property type="entry name" value="BPD_transp_1"/>
    <property type="match status" value="1"/>
</dbReference>
<comment type="similarity">
    <text evidence="7">Belongs to the binding-protein-dependent transport system permease family.</text>
</comment>
<evidence type="ECO:0000256" key="1">
    <source>
        <dbReference type="ARBA" id="ARBA00004651"/>
    </source>
</evidence>
<comment type="subcellular location">
    <subcellularLocation>
        <location evidence="1 7">Cell membrane</location>
        <topology evidence="1 7">Multi-pass membrane protein</topology>
    </subcellularLocation>
</comment>
<dbReference type="InterPro" id="IPR005769">
    <property type="entry name" value="PhnE/PtxC"/>
</dbReference>
<dbReference type="Gene3D" id="1.10.3720.10">
    <property type="entry name" value="MetI-like"/>
    <property type="match status" value="1"/>
</dbReference>
<feature type="transmembrane region" description="Helical" evidence="7">
    <location>
        <begin position="225"/>
        <end position="245"/>
    </location>
</feature>
<dbReference type="InterPro" id="IPR035906">
    <property type="entry name" value="MetI-like_sf"/>
</dbReference>
<name>A0ABW5P6N6_9BACL</name>
<dbReference type="PROSITE" id="PS50928">
    <property type="entry name" value="ABC_TM1"/>
    <property type="match status" value="1"/>
</dbReference>
<organism evidence="9 10">
    <name type="scientific">Paenibacillus gansuensis</name>
    <dbReference type="NCBI Taxonomy" id="306542"/>
    <lineage>
        <taxon>Bacteria</taxon>
        <taxon>Bacillati</taxon>
        <taxon>Bacillota</taxon>
        <taxon>Bacilli</taxon>
        <taxon>Bacillales</taxon>
        <taxon>Paenibacillaceae</taxon>
        <taxon>Paenibacillus</taxon>
    </lineage>
</organism>
<feature type="transmembrane region" description="Helical" evidence="7">
    <location>
        <begin position="65"/>
        <end position="85"/>
    </location>
</feature>
<gene>
    <name evidence="9" type="primary">phnE</name>
    <name evidence="9" type="ORF">ACFSUF_00785</name>
</gene>
<proteinExistence type="inferred from homology"/>
<dbReference type="PANTHER" id="PTHR30043">
    <property type="entry name" value="PHOSPHONATES TRANSPORT SYSTEM PERMEASE PROTEIN"/>
    <property type="match status" value="1"/>
</dbReference>
<keyword evidence="3" id="KW-1003">Cell membrane</keyword>
<feature type="transmembrane region" description="Helical" evidence="7">
    <location>
        <begin position="111"/>
        <end position="134"/>
    </location>
</feature>